<keyword evidence="2" id="KW-1185">Reference proteome</keyword>
<reference evidence="1 2" key="1">
    <citation type="submission" date="2018-04" db="EMBL/GenBank/DDBJ databases">
        <title>Genomic Encyclopedia of Archaeal and Bacterial Type Strains, Phase II (KMG-II): from individual species to whole genera.</title>
        <authorList>
            <person name="Goeker M."/>
        </authorList>
    </citation>
    <scope>NUCLEOTIDE SEQUENCE [LARGE SCALE GENOMIC DNA]</scope>
    <source>
        <strain evidence="1 2">DSM 23382</strain>
    </source>
</reference>
<comment type="caution">
    <text evidence="1">The sequence shown here is derived from an EMBL/GenBank/DDBJ whole genome shotgun (WGS) entry which is preliminary data.</text>
</comment>
<evidence type="ECO:0000313" key="2">
    <source>
        <dbReference type="Proteomes" id="UP000244081"/>
    </source>
</evidence>
<sequence>MITEALYSGTVVHTRLRPCSHTLRYKVFALLFDCDELAGLTRRLRLFSHNRFNLFSFYDRDHGDGTPIRSYLQGLAAQSGHGQNIRRFVMLCYPRILGYAFNPLTVYFGLDTEERARLVVYEVNNTFGQRKTYVIPVADDERGLIFQSCRKEFYVSPFNPVEGTYSFRVTPPGEALTVGVALKNTSGPVLKTHFRAKRNALSDRNLLRALGRTGWMTAKVMIAIHYEAARLWLKGLRLAPRPPAPDTPVTFAKSPRESS</sequence>
<dbReference type="EMBL" id="QAYG01000014">
    <property type="protein sequence ID" value="PTW54330.1"/>
    <property type="molecule type" value="Genomic_DNA"/>
</dbReference>
<accession>A0A2T5US70</accession>
<dbReference type="AlphaFoldDB" id="A0A2T5US70"/>
<dbReference type="Pfam" id="PF07103">
    <property type="entry name" value="DUF1365"/>
    <property type="match status" value="1"/>
</dbReference>
<proteinExistence type="predicted"/>
<dbReference type="OrthoDB" id="9778801at2"/>
<dbReference type="InterPro" id="IPR010775">
    <property type="entry name" value="DUF1365"/>
</dbReference>
<protein>
    <recommendedName>
        <fullName evidence="3">DUF1365 family protein</fullName>
    </recommendedName>
</protein>
<dbReference type="Proteomes" id="UP000244081">
    <property type="component" value="Unassembled WGS sequence"/>
</dbReference>
<dbReference type="PANTHER" id="PTHR33973:SF4">
    <property type="entry name" value="OS07G0153300 PROTEIN"/>
    <property type="match status" value="1"/>
</dbReference>
<name>A0A2T5US70_9HYPH</name>
<dbReference type="PANTHER" id="PTHR33973">
    <property type="entry name" value="OS07G0153300 PROTEIN"/>
    <property type="match status" value="1"/>
</dbReference>
<organism evidence="1 2">
    <name type="scientific">Breoghania corrubedonensis</name>
    <dbReference type="NCBI Taxonomy" id="665038"/>
    <lineage>
        <taxon>Bacteria</taxon>
        <taxon>Pseudomonadati</taxon>
        <taxon>Pseudomonadota</taxon>
        <taxon>Alphaproteobacteria</taxon>
        <taxon>Hyphomicrobiales</taxon>
        <taxon>Stappiaceae</taxon>
        <taxon>Breoghania</taxon>
    </lineage>
</organism>
<evidence type="ECO:0008006" key="3">
    <source>
        <dbReference type="Google" id="ProtNLM"/>
    </source>
</evidence>
<gene>
    <name evidence="1" type="ORF">C8N35_11411</name>
</gene>
<evidence type="ECO:0000313" key="1">
    <source>
        <dbReference type="EMBL" id="PTW54330.1"/>
    </source>
</evidence>